<keyword evidence="3" id="KW-0539">Nucleus</keyword>
<feature type="region of interest" description="Disordered" evidence="5">
    <location>
        <begin position="503"/>
        <end position="584"/>
    </location>
</feature>
<feature type="compositionally biased region" description="Polar residues" evidence="5">
    <location>
        <begin position="546"/>
        <end position="559"/>
    </location>
</feature>
<comment type="similarity">
    <text evidence="4">Belongs to the HSF family.</text>
</comment>
<dbReference type="SMART" id="SM00415">
    <property type="entry name" value="HSF"/>
    <property type="match status" value="1"/>
</dbReference>
<evidence type="ECO:0000313" key="8">
    <source>
        <dbReference type="Proteomes" id="UP000243015"/>
    </source>
</evidence>
<dbReference type="PANTHER" id="PTHR10015">
    <property type="entry name" value="HEAT SHOCK TRANSCRIPTION FACTOR"/>
    <property type="match status" value="1"/>
</dbReference>
<feature type="compositionally biased region" description="Low complexity" evidence="5">
    <location>
        <begin position="42"/>
        <end position="123"/>
    </location>
</feature>
<evidence type="ECO:0000313" key="7">
    <source>
        <dbReference type="EMBL" id="OAL64056.1"/>
    </source>
</evidence>
<dbReference type="GO" id="GO:0005634">
    <property type="term" value="C:nucleus"/>
    <property type="evidence" value="ECO:0007669"/>
    <property type="project" value="UniProtKB-SubCell"/>
</dbReference>
<evidence type="ECO:0000256" key="1">
    <source>
        <dbReference type="ARBA" id="ARBA00004123"/>
    </source>
</evidence>
<evidence type="ECO:0000259" key="6">
    <source>
        <dbReference type="PROSITE" id="PS00434"/>
    </source>
</evidence>
<protein>
    <recommendedName>
        <fullName evidence="6">HSF-type DNA-binding domain-containing protein</fullName>
    </recommendedName>
</protein>
<dbReference type="InterPro" id="IPR036388">
    <property type="entry name" value="WH-like_DNA-bd_sf"/>
</dbReference>
<feature type="region of interest" description="Disordered" evidence="5">
    <location>
        <begin position="1"/>
        <end position="123"/>
    </location>
</feature>
<dbReference type="Pfam" id="PF00447">
    <property type="entry name" value="HSF_DNA-bind"/>
    <property type="match status" value="1"/>
</dbReference>
<dbReference type="FunFam" id="1.10.10.10:FF:000229">
    <property type="entry name" value="HSF-type DNA-binding domain protein"/>
    <property type="match status" value="1"/>
</dbReference>
<reference evidence="7 8" key="1">
    <citation type="submission" date="2016-05" db="EMBL/GenBank/DDBJ databases">
        <title>Genome sequencing of Trichophyton rubrum CMCC(F)T1i isolated from hair.</title>
        <authorList>
            <person name="Zhan P."/>
            <person name="Tao Y."/>
            <person name="Liu W."/>
        </authorList>
    </citation>
    <scope>NUCLEOTIDE SEQUENCE [LARGE SCALE GENOMIC DNA]</scope>
    <source>
        <strain evidence="8">CMCC(F)T1i</strain>
    </source>
</reference>
<dbReference type="InterPro" id="IPR036390">
    <property type="entry name" value="WH_DNA-bd_sf"/>
</dbReference>
<dbReference type="EMBL" id="LHPM01000017">
    <property type="protein sequence ID" value="OAL64056.1"/>
    <property type="molecule type" value="Genomic_DNA"/>
</dbReference>
<name>A0A178EW86_TRIRU</name>
<dbReference type="SUPFAM" id="SSF46785">
    <property type="entry name" value="Winged helix' DNA-binding domain"/>
    <property type="match status" value="1"/>
</dbReference>
<dbReference type="PRINTS" id="PR00056">
    <property type="entry name" value="HSFDOMAIN"/>
</dbReference>
<accession>A0A178EW86</accession>
<gene>
    <name evidence="7" type="ORF">A7C99_4710</name>
</gene>
<feature type="compositionally biased region" description="Polar residues" evidence="5">
    <location>
        <begin position="463"/>
        <end position="485"/>
    </location>
</feature>
<feature type="region of interest" description="Disordered" evidence="5">
    <location>
        <begin position="364"/>
        <end position="489"/>
    </location>
</feature>
<evidence type="ECO:0000256" key="5">
    <source>
        <dbReference type="SAM" id="MobiDB-lite"/>
    </source>
</evidence>
<evidence type="ECO:0000256" key="3">
    <source>
        <dbReference type="ARBA" id="ARBA00023242"/>
    </source>
</evidence>
<feature type="domain" description="HSF-type DNA-binding" evidence="6">
    <location>
        <begin position="171"/>
        <end position="195"/>
    </location>
</feature>
<sequence>MNRMLDPPLRNPFHAPPVSDLTAKSRTIPLLSPSGPAGDSVSPSDPMDMSPSASTSTSMAPPLQNGAEADAANSNANPNVNSNSNANNANVNTNANHTNGAAMDSAQSQSASSNPPIGAAAAGQQPKVVQTAFIHKLYSMLQDPSIQHLISWSSSNESFVMSPSSDFSKVLSQYFKHTNISSFVRQLNMYGFHKVSDVFHTGSPDSPMWEFRHGNGSFRKGDVAGLRDIKRRASRHALIHRDSFSTHKANQSQPGTPAEAAMDGLDPRMANLEQSLYDMHNRLARMEDHNALLSSHCHVLAEGLARCHQWTSTMSSFIVSMVPDTENSIHKEAANMQREITRQLDYIRNLENPQEAMLAGRQPYFSMSMDPGPPPLSPRQVCQDDGRRPSGIRHPLPPHITISPHRQGSLGGNPTPIYSKPQIPHQSNLHPLSSVSSPPGPNLARRHTSADIRQHGWPPSAGPSPNSQYGPNPSMQWPSSPGRNHNSSDQHVRDALARYELGGPRRQQEQSRHVTPPFLDPSQPDNSWAIGGPKFPRPVESMPATRRSSMASNVHSLLNPSIAAERADDPDGPLGEDRKRKRLQ</sequence>
<feature type="compositionally biased region" description="Polar residues" evidence="5">
    <location>
        <begin position="424"/>
        <end position="437"/>
    </location>
</feature>
<proteinExistence type="inferred from homology"/>
<dbReference type="AlphaFoldDB" id="A0A178EW86"/>
<dbReference type="InterPro" id="IPR000232">
    <property type="entry name" value="HSF_DNA-bd"/>
</dbReference>
<dbReference type="VEuPathDB" id="FungiDB:TERG_05692"/>
<evidence type="ECO:0000256" key="4">
    <source>
        <dbReference type="RuleBase" id="RU004020"/>
    </source>
</evidence>
<dbReference type="PROSITE" id="PS00434">
    <property type="entry name" value="HSF_DOMAIN"/>
    <property type="match status" value="1"/>
</dbReference>
<evidence type="ECO:0000256" key="2">
    <source>
        <dbReference type="ARBA" id="ARBA00023125"/>
    </source>
</evidence>
<organism evidence="7 8">
    <name type="scientific">Trichophyton rubrum</name>
    <name type="common">Athlete's foot fungus</name>
    <name type="synonym">Epidermophyton rubrum</name>
    <dbReference type="NCBI Taxonomy" id="5551"/>
    <lineage>
        <taxon>Eukaryota</taxon>
        <taxon>Fungi</taxon>
        <taxon>Dikarya</taxon>
        <taxon>Ascomycota</taxon>
        <taxon>Pezizomycotina</taxon>
        <taxon>Eurotiomycetes</taxon>
        <taxon>Eurotiomycetidae</taxon>
        <taxon>Onygenales</taxon>
        <taxon>Arthrodermataceae</taxon>
        <taxon>Trichophyton</taxon>
    </lineage>
</organism>
<dbReference type="VEuPathDB" id="FungiDB:TERG_05693"/>
<dbReference type="GO" id="GO:0003700">
    <property type="term" value="F:DNA-binding transcription factor activity"/>
    <property type="evidence" value="ECO:0007669"/>
    <property type="project" value="InterPro"/>
</dbReference>
<dbReference type="Gene3D" id="1.10.10.10">
    <property type="entry name" value="Winged helix-like DNA-binding domain superfamily/Winged helix DNA-binding domain"/>
    <property type="match status" value="1"/>
</dbReference>
<dbReference type="Proteomes" id="UP000243015">
    <property type="component" value="Unassembled WGS sequence"/>
</dbReference>
<dbReference type="GO" id="GO:0043565">
    <property type="term" value="F:sequence-specific DNA binding"/>
    <property type="evidence" value="ECO:0007669"/>
    <property type="project" value="InterPro"/>
</dbReference>
<keyword evidence="2" id="KW-0238">DNA-binding</keyword>
<dbReference type="PANTHER" id="PTHR10015:SF396">
    <property type="entry name" value="FLOCCULATION SUPPRESSION PROTEIN"/>
    <property type="match status" value="1"/>
</dbReference>
<comment type="caution">
    <text evidence="7">The sequence shown here is derived from an EMBL/GenBank/DDBJ whole genome shotgun (WGS) entry which is preliminary data.</text>
</comment>
<comment type="subcellular location">
    <subcellularLocation>
        <location evidence="1">Nucleus</location>
    </subcellularLocation>
</comment>